<organism evidence="2 3">
    <name type="scientific">Candidatus Woykebacteria bacterium RIFCSPLOWO2_01_FULL_41_12</name>
    <dbReference type="NCBI Taxonomy" id="1802604"/>
    <lineage>
        <taxon>Bacteria</taxon>
        <taxon>Candidatus Woykeibacteriota</taxon>
    </lineage>
</organism>
<dbReference type="InterPro" id="IPR043716">
    <property type="entry name" value="DUF5657"/>
</dbReference>
<keyword evidence="1" id="KW-0812">Transmembrane</keyword>
<feature type="transmembrane region" description="Helical" evidence="1">
    <location>
        <begin position="54"/>
        <end position="73"/>
    </location>
</feature>
<gene>
    <name evidence="2" type="ORF">A3A57_03195</name>
</gene>
<protein>
    <submittedName>
        <fullName evidence="2">Uncharacterized protein</fullName>
    </submittedName>
</protein>
<dbReference type="EMBL" id="MHDA01000003">
    <property type="protein sequence ID" value="OGY32860.1"/>
    <property type="molecule type" value="Genomic_DNA"/>
</dbReference>
<evidence type="ECO:0000256" key="1">
    <source>
        <dbReference type="SAM" id="Phobius"/>
    </source>
</evidence>
<keyword evidence="1" id="KW-0472">Membrane</keyword>
<keyword evidence="1" id="KW-1133">Transmembrane helix</keyword>
<dbReference type="Pfam" id="PF18901">
    <property type="entry name" value="DUF5657"/>
    <property type="match status" value="1"/>
</dbReference>
<dbReference type="AlphaFoldDB" id="A0A1G1WZW4"/>
<evidence type="ECO:0000313" key="2">
    <source>
        <dbReference type="EMBL" id="OGY32860.1"/>
    </source>
</evidence>
<proteinExistence type="predicted"/>
<sequence>MALKINVDNANFGILALLFVFLLFYSIYSLVALAQVRILNKSIRAKAAPVLNSIAAFQFFFSTGLLLIIIFFLL</sequence>
<accession>A0A1G1WZW4</accession>
<evidence type="ECO:0000313" key="3">
    <source>
        <dbReference type="Proteomes" id="UP000179279"/>
    </source>
</evidence>
<dbReference type="Proteomes" id="UP000179279">
    <property type="component" value="Unassembled WGS sequence"/>
</dbReference>
<reference evidence="2 3" key="1">
    <citation type="journal article" date="2016" name="Nat. Commun.">
        <title>Thousands of microbial genomes shed light on interconnected biogeochemical processes in an aquifer system.</title>
        <authorList>
            <person name="Anantharaman K."/>
            <person name="Brown C.T."/>
            <person name="Hug L.A."/>
            <person name="Sharon I."/>
            <person name="Castelle C.J."/>
            <person name="Probst A.J."/>
            <person name="Thomas B.C."/>
            <person name="Singh A."/>
            <person name="Wilkins M.J."/>
            <person name="Karaoz U."/>
            <person name="Brodie E.L."/>
            <person name="Williams K.H."/>
            <person name="Hubbard S.S."/>
            <person name="Banfield J.F."/>
        </authorList>
    </citation>
    <scope>NUCLEOTIDE SEQUENCE [LARGE SCALE GENOMIC DNA]</scope>
</reference>
<feature type="transmembrane region" description="Helical" evidence="1">
    <location>
        <begin position="12"/>
        <end position="33"/>
    </location>
</feature>
<name>A0A1G1WZW4_9BACT</name>
<comment type="caution">
    <text evidence="2">The sequence shown here is derived from an EMBL/GenBank/DDBJ whole genome shotgun (WGS) entry which is preliminary data.</text>
</comment>